<dbReference type="AlphaFoldDB" id="A0A5Q4BVT8"/>
<feature type="compositionally biased region" description="Polar residues" evidence="1">
    <location>
        <begin position="223"/>
        <end position="239"/>
    </location>
</feature>
<organism evidence="2 3">
    <name type="scientific">Colletotrichum shisoi</name>
    <dbReference type="NCBI Taxonomy" id="2078593"/>
    <lineage>
        <taxon>Eukaryota</taxon>
        <taxon>Fungi</taxon>
        <taxon>Dikarya</taxon>
        <taxon>Ascomycota</taxon>
        <taxon>Pezizomycotina</taxon>
        <taxon>Sordariomycetes</taxon>
        <taxon>Hypocreomycetidae</taxon>
        <taxon>Glomerellales</taxon>
        <taxon>Glomerellaceae</taxon>
        <taxon>Colletotrichum</taxon>
        <taxon>Colletotrichum destructivum species complex</taxon>
    </lineage>
</organism>
<evidence type="ECO:0000256" key="1">
    <source>
        <dbReference type="SAM" id="MobiDB-lite"/>
    </source>
</evidence>
<protein>
    <submittedName>
        <fullName evidence="2">Uncharacterized protein</fullName>
    </submittedName>
</protein>
<feature type="region of interest" description="Disordered" evidence="1">
    <location>
        <begin position="213"/>
        <end position="266"/>
    </location>
</feature>
<gene>
    <name evidence="2" type="ORF">CSHISOI_05018</name>
</gene>
<feature type="compositionally biased region" description="Acidic residues" evidence="1">
    <location>
        <begin position="79"/>
        <end position="89"/>
    </location>
</feature>
<evidence type="ECO:0000313" key="2">
    <source>
        <dbReference type="EMBL" id="TQN70454.1"/>
    </source>
</evidence>
<sequence length="299" mass="32884">MLRLDATTIRLVLSEVEAYGRQQDSNDDRRRIDNNLSDKTASSKARWQSLFQRTDSPFTYIGEESPPDTRHDALSTSELSDDDDDDDNDKTDMTDMTLSGTAVETVGQATEQYTDPAPGVAIPRLPLPPPFASTPRMSSPSNQPGIQSIRSPGDTRVSEASRTVYQMLHSPPRRSLAVTSLYEHGAYRTPTLRVSLRRLTIYDDATPAAEIRHQSRLHGSRTAPGTISLASETSTPGSSSRRHRTGATSPTRMDTPGRVGPFGGGENSDAAVLYDAEMRRWLVSRRVARGGREQGHDSR</sequence>
<dbReference type="Proteomes" id="UP000326340">
    <property type="component" value="Unassembled WGS sequence"/>
</dbReference>
<proteinExistence type="predicted"/>
<feature type="compositionally biased region" description="Basic and acidic residues" evidence="1">
    <location>
        <begin position="24"/>
        <end position="33"/>
    </location>
</feature>
<feature type="compositionally biased region" description="Polar residues" evidence="1">
    <location>
        <begin position="135"/>
        <end position="150"/>
    </location>
</feature>
<feature type="region of interest" description="Disordered" evidence="1">
    <location>
        <begin position="134"/>
        <end position="154"/>
    </location>
</feature>
<comment type="caution">
    <text evidence="2">The sequence shown here is derived from an EMBL/GenBank/DDBJ whole genome shotgun (WGS) entry which is preliminary data.</text>
</comment>
<accession>A0A5Q4BVT8</accession>
<evidence type="ECO:0000313" key="3">
    <source>
        <dbReference type="Proteomes" id="UP000326340"/>
    </source>
</evidence>
<dbReference type="EMBL" id="PUHP01000384">
    <property type="protein sequence ID" value="TQN70454.1"/>
    <property type="molecule type" value="Genomic_DNA"/>
</dbReference>
<keyword evidence="3" id="KW-1185">Reference proteome</keyword>
<feature type="region of interest" description="Disordered" evidence="1">
    <location>
        <begin position="20"/>
        <end position="101"/>
    </location>
</feature>
<feature type="compositionally biased region" description="Polar residues" evidence="1">
    <location>
        <begin position="37"/>
        <end position="57"/>
    </location>
</feature>
<reference evidence="2 3" key="1">
    <citation type="journal article" date="2019" name="Sci. Rep.">
        <title>Colletotrichum shisoi sp. nov., an anthracnose pathogen of Perilla frutescens in Japan: molecular phylogenetic, morphological and genomic evidence.</title>
        <authorList>
            <person name="Gan P."/>
            <person name="Tsushima A."/>
            <person name="Hiroyama R."/>
            <person name="Narusaka M."/>
            <person name="Takano Y."/>
            <person name="Narusaka Y."/>
            <person name="Kawaradani M."/>
            <person name="Damm U."/>
            <person name="Shirasu K."/>
        </authorList>
    </citation>
    <scope>NUCLEOTIDE SEQUENCE [LARGE SCALE GENOMIC DNA]</scope>
    <source>
        <strain evidence="2 3">PG-2018a</strain>
    </source>
</reference>
<dbReference type="OrthoDB" id="3437607at2759"/>
<name>A0A5Q4BVT8_9PEZI</name>